<reference evidence="1" key="1">
    <citation type="submission" date="2022-04" db="EMBL/GenBank/DDBJ databases">
        <title>A functionally conserved STORR gene fusion in Papaver species that diverged 16.8 million years ago.</title>
        <authorList>
            <person name="Catania T."/>
        </authorList>
    </citation>
    <scope>NUCLEOTIDE SEQUENCE</scope>
    <source>
        <strain evidence="1">S-188037</strain>
    </source>
</reference>
<dbReference type="Proteomes" id="UP001202328">
    <property type="component" value="Unassembled WGS sequence"/>
</dbReference>
<name>A0AAD4TEF3_9MAGN</name>
<keyword evidence="2" id="KW-1185">Reference proteome</keyword>
<organism evidence="1 2">
    <name type="scientific">Papaver atlanticum</name>
    <dbReference type="NCBI Taxonomy" id="357466"/>
    <lineage>
        <taxon>Eukaryota</taxon>
        <taxon>Viridiplantae</taxon>
        <taxon>Streptophyta</taxon>
        <taxon>Embryophyta</taxon>
        <taxon>Tracheophyta</taxon>
        <taxon>Spermatophyta</taxon>
        <taxon>Magnoliopsida</taxon>
        <taxon>Ranunculales</taxon>
        <taxon>Papaveraceae</taxon>
        <taxon>Papaveroideae</taxon>
        <taxon>Papaver</taxon>
    </lineage>
</organism>
<proteinExistence type="predicted"/>
<sequence length="69" mass="7859">MVVLKIFYSSNKAREVDKEEVSLKISMETMIRQFVKYVVVEEEEPEVSTECSHMRGKRALPGGAAKILI</sequence>
<evidence type="ECO:0000313" key="2">
    <source>
        <dbReference type="Proteomes" id="UP001202328"/>
    </source>
</evidence>
<protein>
    <submittedName>
        <fullName evidence="1">Uncharacterized protein</fullName>
    </submittedName>
</protein>
<evidence type="ECO:0000313" key="1">
    <source>
        <dbReference type="EMBL" id="KAI3956099.1"/>
    </source>
</evidence>
<accession>A0AAD4TEF3</accession>
<gene>
    <name evidence="1" type="ORF">MKW98_027413</name>
</gene>
<comment type="caution">
    <text evidence="1">The sequence shown here is derived from an EMBL/GenBank/DDBJ whole genome shotgun (WGS) entry which is preliminary data.</text>
</comment>
<dbReference type="AlphaFoldDB" id="A0AAD4TEF3"/>
<dbReference type="EMBL" id="JAJJMB010001710">
    <property type="protein sequence ID" value="KAI3956099.1"/>
    <property type="molecule type" value="Genomic_DNA"/>
</dbReference>